<name>A0A9W8B0Z2_9FUNG</name>
<feature type="non-terminal residue" evidence="1">
    <location>
        <position position="336"/>
    </location>
</feature>
<evidence type="ECO:0000313" key="1">
    <source>
        <dbReference type="EMBL" id="KAJ1976243.1"/>
    </source>
</evidence>
<organism evidence="1 2">
    <name type="scientific">Dimargaris verticillata</name>
    <dbReference type="NCBI Taxonomy" id="2761393"/>
    <lineage>
        <taxon>Eukaryota</taxon>
        <taxon>Fungi</taxon>
        <taxon>Fungi incertae sedis</taxon>
        <taxon>Zoopagomycota</taxon>
        <taxon>Kickxellomycotina</taxon>
        <taxon>Dimargaritomycetes</taxon>
        <taxon>Dimargaritales</taxon>
        <taxon>Dimargaritaceae</taxon>
        <taxon>Dimargaris</taxon>
    </lineage>
</organism>
<dbReference type="OrthoDB" id="185373at2759"/>
<sequence length="336" mass="37664">MWPPFSPPANVLARGTRTLGRACLPPSHRTTQCLLRTNRGQWSSGGLLRPVPLLPPTSTARYNLHTSCLASADTTTNTKLFTNRAPKAPPSRYWRQILDAMSCNDSTTVLDTYNTIINRNDFGRLDNYRFDKLITYFKERYQALPSGGSVTAANHQEPTLAPEFTRLAHPDSGAGSSRYVWDRPTLQSIVYMLCREWFTLGSPDTITKGPPDAAESGLPDPRRFAPVLGSWCEQAIVAALCAVDLPQHAIDLLVQQASQDKYPTARTIIPILEHYWNQERMDDMAKFVDQCYQWNLRHNADTFSIIFPMLWITCGPANAQRFAQLAVPSIRPLALA</sequence>
<gene>
    <name evidence="1" type="ORF">H4R34_004052</name>
</gene>
<evidence type="ECO:0000313" key="2">
    <source>
        <dbReference type="Proteomes" id="UP001151582"/>
    </source>
</evidence>
<reference evidence="1" key="1">
    <citation type="submission" date="2022-07" db="EMBL/GenBank/DDBJ databases">
        <title>Phylogenomic reconstructions and comparative analyses of Kickxellomycotina fungi.</title>
        <authorList>
            <person name="Reynolds N.K."/>
            <person name="Stajich J.E."/>
            <person name="Barry K."/>
            <person name="Grigoriev I.V."/>
            <person name="Crous P."/>
            <person name="Smith M.E."/>
        </authorList>
    </citation>
    <scope>NUCLEOTIDE SEQUENCE</scope>
    <source>
        <strain evidence="1">RSA 567</strain>
    </source>
</reference>
<dbReference type="Proteomes" id="UP001151582">
    <property type="component" value="Unassembled WGS sequence"/>
</dbReference>
<comment type="caution">
    <text evidence="1">The sequence shown here is derived from an EMBL/GenBank/DDBJ whole genome shotgun (WGS) entry which is preliminary data.</text>
</comment>
<proteinExistence type="predicted"/>
<protein>
    <submittedName>
        <fullName evidence="1">Uncharacterized protein</fullName>
    </submittedName>
</protein>
<dbReference type="AlphaFoldDB" id="A0A9W8B0Z2"/>
<dbReference type="EMBL" id="JANBQB010000450">
    <property type="protein sequence ID" value="KAJ1976243.1"/>
    <property type="molecule type" value="Genomic_DNA"/>
</dbReference>
<accession>A0A9W8B0Z2</accession>
<keyword evidence="2" id="KW-1185">Reference proteome</keyword>